<sequence length="392" mass="42641">MKIIGLRIYPLTLKFGYIIHESFGAVGKEEKNVLLQIFTDEGIYGLGEAITLGPFYSSESQGTVIDMITNYFFPKALLGEDPFNIDKIVYKMDKAVTGHSIAKTCVDMALHDIMGKALNVPLYRLIGGKFSDKIPLRYGIGSGSPEAMAAMAKRGIDDGYKCIKMKCGMNPNLEIECVKAVREAIGPDNDISIDINQNFTPEQAIRWIHQVEPYHILNVEQPVPKHDIRGLKRVRDNVETAIGACEAGYSIEDVMKILIADACDLIHFKVARSGGFYRSKQIVHMTRAAGVSVMGSTQLGMGVELAAMAHFAVSNMCLGHAPYTAQGYGGGLLNLYDVVDTKGITDDIVTPTPLIEKGFLTVPEGPGLGVTLNPAGLKRWQGAPAIEVGKVF</sequence>
<keyword evidence="5" id="KW-1185">Reference proteome</keyword>
<dbReference type="PROSITE" id="PS00909">
    <property type="entry name" value="MR_MLE_2"/>
    <property type="match status" value="1"/>
</dbReference>
<dbReference type="GO" id="GO:0103031">
    <property type="term" value="F:L-Ala-D/L-Glu epimerase activity"/>
    <property type="evidence" value="ECO:0007669"/>
    <property type="project" value="UniProtKB-EC"/>
</dbReference>
<gene>
    <name evidence="4" type="ORF">Pmgp_03437</name>
</gene>
<evidence type="ECO:0000313" key="4">
    <source>
        <dbReference type="EMBL" id="TEB09045.1"/>
    </source>
</evidence>
<dbReference type="Pfam" id="PF13378">
    <property type="entry name" value="MR_MLE_C"/>
    <property type="match status" value="1"/>
</dbReference>
<feature type="domain" description="Mandelate racemase/muconate lactonizing enzyme C-terminal" evidence="3">
    <location>
        <begin position="145"/>
        <end position="241"/>
    </location>
</feature>
<dbReference type="InterPro" id="IPR013342">
    <property type="entry name" value="Mandelate_racemase_C"/>
</dbReference>
<evidence type="ECO:0000256" key="1">
    <source>
        <dbReference type="ARBA" id="ARBA00008031"/>
    </source>
</evidence>
<keyword evidence="2" id="KW-0479">Metal-binding</keyword>
<dbReference type="InterPro" id="IPR036849">
    <property type="entry name" value="Enolase-like_C_sf"/>
</dbReference>
<dbReference type="SFLD" id="SFLDS00001">
    <property type="entry name" value="Enolase"/>
    <property type="match status" value="1"/>
</dbReference>
<dbReference type="AlphaFoldDB" id="A0A4Y7RJ87"/>
<dbReference type="InterPro" id="IPR013341">
    <property type="entry name" value="Mandelate_racemase_N_dom"/>
</dbReference>
<dbReference type="PANTHER" id="PTHR48080">
    <property type="entry name" value="D-GALACTONATE DEHYDRATASE-RELATED"/>
    <property type="match status" value="1"/>
</dbReference>
<dbReference type="Pfam" id="PF02746">
    <property type="entry name" value="MR_MLE_N"/>
    <property type="match status" value="1"/>
</dbReference>
<comment type="caution">
    <text evidence="4">The sequence shown here is derived from an EMBL/GenBank/DDBJ whole genome shotgun (WGS) entry which is preliminary data.</text>
</comment>
<dbReference type="InterPro" id="IPR034593">
    <property type="entry name" value="DgoD-like"/>
</dbReference>
<dbReference type="InterPro" id="IPR029065">
    <property type="entry name" value="Enolase_C-like"/>
</dbReference>
<dbReference type="SUPFAM" id="SSF51604">
    <property type="entry name" value="Enolase C-terminal domain-like"/>
    <property type="match status" value="1"/>
</dbReference>
<keyword evidence="4" id="KW-0413">Isomerase</keyword>
<accession>A0A4Y7RJ87</accession>
<evidence type="ECO:0000259" key="3">
    <source>
        <dbReference type="SMART" id="SM00922"/>
    </source>
</evidence>
<evidence type="ECO:0000313" key="5">
    <source>
        <dbReference type="Proteomes" id="UP000297597"/>
    </source>
</evidence>
<dbReference type="GO" id="GO:0046872">
    <property type="term" value="F:metal ion binding"/>
    <property type="evidence" value="ECO:0007669"/>
    <property type="project" value="UniProtKB-KW"/>
</dbReference>
<reference evidence="4 5" key="1">
    <citation type="journal article" date="2018" name="Environ. Microbiol.">
        <title>Novel energy conservation strategies and behaviour of Pelotomaculum schinkii driving syntrophic propionate catabolism.</title>
        <authorList>
            <person name="Hidalgo-Ahumada C.A.P."/>
            <person name="Nobu M.K."/>
            <person name="Narihiro T."/>
            <person name="Tamaki H."/>
            <person name="Liu W.T."/>
            <person name="Kamagata Y."/>
            <person name="Stams A.J.M."/>
            <person name="Imachi H."/>
            <person name="Sousa D.Z."/>
        </authorList>
    </citation>
    <scope>NUCLEOTIDE SEQUENCE [LARGE SCALE GENOMIC DNA]</scope>
    <source>
        <strain evidence="4 5">MGP</strain>
    </source>
</reference>
<organism evidence="4 5">
    <name type="scientific">Pelotomaculum propionicicum</name>
    <dbReference type="NCBI Taxonomy" id="258475"/>
    <lineage>
        <taxon>Bacteria</taxon>
        <taxon>Bacillati</taxon>
        <taxon>Bacillota</taxon>
        <taxon>Clostridia</taxon>
        <taxon>Eubacteriales</taxon>
        <taxon>Desulfotomaculaceae</taxon>
        <taxon>Pelotomaculum</taxon>
    </lineage>
</organism>
<dbReference type="Proteomes" id="UP000297597">
    <property type="component" value="Unassembled WGS sequence"/>
</dbReference>
<dbReference type="InterPro" id="IPR018110">
    <property type="entry name" value="Mandel_Rmase/mucon_lact_enz_CS"/>
</dbReference>
<dbReference type="SMART" id="SM00922">
    <property type="entry name" value="MR_MLE"/>
    <property type="match status" value="1"/>
</dbReference>
<dbReference type="InterPro" id="IPR029017">
    <property type="entry name" value="Enolase-like_N"/>
</dbReference>
<dbReference type="EMBL" id="QFFZ01000062">
    <property type="protein sequence ID" value="TEB09045.1"/>
    <property type="molecule type" value="Genomic_DNA"/>
</dbReference>
<comment type="similarity">
    <text evidence="1">Belongs to the mandelate racemase/muconate lactonizing enzyme family.</text>
</comment>
<dbReference type="PANTHER" id="PTHR48080:SF3">
    <property type="entry name" value="ENOLASE SUPERFAMILY MEMBER DDB_G0284701"/>
    <property type="match status" value="1"/>
</dbReference>
<proteinExistence type="inferred from homology"/>
<dbReference type="OrthoDB" id="9775391at2"/>
<name>A0A4Y7RJ87_9FIRM</name>
<dbReference type="RefSeq" id="WP_134215578.1">
    <property type="nucleotide sequence ID" value="NZ_QFFZ01000062.1"/>
</dbReference>
<protein>
    <submittedName>
        <fullName evidence="4">L-Ala-D/L-Glu epimerase</fullName>
        <ecNumber evidence="4">5.1.1.20</ecNumber>
    </submittedName>
</protein>
<dbReference type="Gene3D" id="3.30.390.10">
    <property type="entry name" value="Enolase-like, N-terminal domain"/>
    <property type="match status" value="1"/>
</dbReference>
<dbReference type="CDD" id="cd03316">
    <property type="entry name" value="MR_like"/>
    <property type="match status" value="1"/>
</dbReference>
<evidence type="ECO:0000256" key="2">
    <source>
        <dbReference type="ARBA" id="ARBA00022723"/>
    </source>
</evidence>
<dbReference type="GO" id="GO:0009063">
    <property type="term" value="P:amino acid catabolic process"/>
    <property type="evidence" value="ECO:0007669"/>
    <property type="project" value="InterPro"/>
</dbReference>
<dbReference type="SUPFAM" id="SSF54826">
    <property type="entry name" value="Enolase N-terminal domain-like"/>
    <property type="match status" value="1"/>
</dbReference>
<dbReference type="Gene3D" id="3.20.20.120">
    <property type="entry name" value="Enolase-like C-terminal domain"/>
    <property type="match status" value="1"/>
</dbReference>
<dbReference type="EC" id="5.1.1.20" evidence="4"/>